<proteinExistence type="predicted"/>
<name>A0AAN8BD81_9TELE</name>
<dbReference type="Proteomes" id="UP001335648">
    <property type="component" value="Unassembled WGS sequence"/>
</dbReference>
<dbReference type="EMBL" id="JAULUE010002062">
    <property type="protein sequence ID" value="KAK5882805.1"/>
    <property type="molecule type" value="Genomic_DNA"/>
</dbReference>
<reference evidence="2 3" key="1">
    <citation type="journal article" date="2023" name="Mol. Biol. Evol.">
        <title>Genomics of Secondarily Temperate Adaptation in the Only Non-Antarctic Icefish.</title>
        <authorList>
            <person name="Rivera-Colon A.G."/>
            <person name="Rayamajhi N."/>
            <person name="Minhas B.F."/>
            <person name="Madrigal G."/>
            <person name="Bilyk K.T."/>
            <person name="Yoon V."/>
            <person name="Hune M."/>
            <person name="Gregory S."/>
            <person name="Cheng C.H.C."/>
            <person name="Catchen J.M."/>
        </authorList>
    </citation>
    <scope>NUCLEOTIDE SEQUENCE [LARGE SCALE GENOMIC DNA]</scope>
    <source>
        <strain evidence="2">JC2023a</strain>
    </source>
</reference>
<keyword evidence="3" id="KW-1185">Reference proteome</keyword>
<evidence type="ECO:0000256" key="1">
    <source>
        <dbReference type="SAM" id="MobiDB-lite"/>
    </source>
</evidence>
<evidence type="ECO:0000313" key="2">
    <source>
        <dbReference type="EMBL" id="KAK5882805.1"/>
    </source>
</evidence>
<gene>
    <name evidence="2" type="ORF">CesoFtcFv8_021353</name>
</gene>
<organism evidence="2 3">
    <name type="scientific">Champsocephalus esox</name>
    <name type="common">pike icefish</name>
    <dbReference type="NCBI Taxonomy" id="159716"/>
    <lineage>
        <taxon>Eukaryota</taxon>
        <taxon>Metazoa</taxon>
        <taxon>Chordata</taxon>
        <taxon>Craniata</taxon>
        <taxon>Vertebrata</taxon>
        <taxon>Euteleostomi</taxon>
        <taxon>Actinopterygii</taxon>
        <taxon>Neopterygii</taxon>
        <taxon>Teleostei</taxon>
        <taxon>Neoteleostei</taxon>
        <taxon>Acanthomorphata</taxon>
        <taxon>Eupercaria</taxon>
        <taxon>Perciformes</taxon>
        <taxon>Notothenioidei</taxon>
        <taxon>Channichthyidae</taxon>
        <taxon>Champsocephalus</taxon>
    </lineage>
</organism>
<comment type="caution">
    <text evidence="2">The sequence shown here is derived from an EMBL/GenBank/DDBJ whole genome shotgun (WGS) entry which is preliminary data.</text>
</comment>
<protein>
    <submittedName>
        <fullName evidence="2">Uncharacterized protein</fullName>
    </submittedName>
</protein>
<sequence length="76" mass="8312">MSTLPTQGHATNVSPAVIGTRSEVKQNRLEESRRFERVIRGRFPHGALPFLQGRIGSGARRSASARGAAMKQRVVL</sequence>
<feature type="region of interest" description="Disordered" evidence="1">
    <location>
        <begin position="1"/>
        <end position="21"/>
    </location>
</feature>
<evidence type="ECO:0000313" key="3">
    <source>
        <dbReference type="Proteomes" id="UP001335648"/>
    </source>
</evidence>
<feature type="compositionally biased region" description="Polar residues" evidence="1">
    <location>
        <begin position="1"/>
        <end position="14"/>
    </location>
</feature>
<accession>A0AAN8BD81</accession>
<dbReference type="AlphaFoldDB" id="A0AAN8BD81"/>